<proteinExistence type="predicted"/>
<evidence type="ECO:0000313" key="2">
    <source>
        <dbReference type="EMBL" id="TFK21656.1"/>
    </source>
</evidence>
<reference evidence="2 3" key="1">
    <citation type="journal article" date="2019" name="Nat. Ecol. Evol.">
        <title>Megaphylogeny resolves global patterns of mushroom evolution.</title>
        <authorList>
            <person name="Varga T."/>
            <person name="Krizsan K."/>
            <person name="Foldi C."/>
            <person name="Dima B."/>
            <person name="Sanchez-Garcia M."/>
            <person name="Sanchez-Ramirez S."/>
            <person name="Szollosi G.J."/>
            <person name="Szarkandi J.G."/>
            <person name="Papp V."/>
            <person name="Albert L."/>
            <person name="Andreopoulos W."/>
            <person name="Angelini C."/>
            <person name="Antonin V."/>
            <person name="Barry K.W."/>
            <person name="Bougher N.L."/>
            <person name="Buchanan P."/>
            <person name="Buyck B."/>
            <person name="Bense V."/>
            <person name="Catcheside P."/>
            <person name="Chovatia M."/>
            <person name="Cooper J."/>
            <person name="Damon W."/>
            <person name="Desjardin D."/>
            <person name="Finy P."/>
            <person name="Geml J."/>
            <person name="Haridas S."/>
            <person name="Hughes K."/>
            <person name="Justo A."/>
            <person name="Karasinski D."/>
            <person name="Kautmanova I."/>
            <person name="Kiss B."/>
            <person name="Kocsube S."/>
            <person name="Kotiranta H."/>
            <person name="LaButti K.M."/>
            <person name="Lechner B.E."/>
            <person name="Liimatainen K."/>
            <person name="Lipzen A."/>
            <person name="Lukacs Z."/>
            <person name="Mihaltcheva S."/>
            <person name="Morgado L.N."/>
            <person name="Niskanen T."/>
            <person name="Noordeloos M.E."/>
            <person name="Ohm R.A."/>
            <person name="Ortiz-Santana B."/>
            <person name="Ovrebo C."/>
            <person name="Racz N."/>
            <person name="Riley R."/>
            <person name="Savchenko A."/>
            <person name="Shiryaev A."/>
            <person name="Soop K."/>
            <person name="Spirin V."/>
            <person name="Szebenyi C."/>
            <person name="Tomsovsky M."/>
            <person name="Tulloss R.E."/>
            <person name="Uehling J."/>
            <person name="Grigoriev I.V."/>
            <person name="Vagvolgyi C."/>
            <person name="Papp T."/>
            <person name="Martin F.M."/>
            <person name="Miettinen O."/>
            <person name="Hibbett D.S."/>
            <person name="Nagy L.G."/>
        </authorList>
    </citation>
    <scope>NUCLEOTIDE SEQUENCE [LARGE SCALE GENOMIC DNA]</scope>
    <source>
        <strain evidence="2 3">CBS 121175</strain>
    </source>
</reference>
<name>A0A5C3KN71_COPMA</name>
<feature type="compositionally biased region" description="Polar residues" evidence="1">
    <location>
        <begin position="1"/>
        <end position="12"/>
    </location>
</feature>
<accession>A0A5C3KN71</accession>
<dbReference type="EMBL" id="ML210261">
    <property type="protein sequence ID" value="TFK21656.1"/>
    <property type="molecule type" value="Genomic_DNA"/>
</dbReference>
<dbReference type="AlphaFoldDB" id="A0A5C3KN71"/>
<gene>
    <name evidence="2" type="ORF">FA15DRAFT_658109</name>
</gene>
<protein>
    <submittedName>
        <fullName evidence="2">Uncharacterized protein</fullName>
    </submittedName>
</protein>
<evidence type="ECO:0000313" key="3">
    <source>
        <dbReference type="Proteomes" id="UP000307440"/>
    </source>
</evidence>
<dbReference type="Proteomes" id="UP000307440">
    <property type="component" value="Unassembled WGS sequence"/>
</dbReference>
<evidence type="ECO:0000256" key="1">
    <source>
        <dbReference type="SAM" id="MobiDB-lite"/>
    </source>
</evidence>
<keyword evidence="3" id="KW-1185">Reference proteome</keyword>
<organism evidence="2 3">
    <name type="scientific">Coprinopsis marcescibilis</name>
    <name type="common">Agaric fungus</name>
    <name type="synonym">Psathyrella marcescibilis</name>
    <dbReference type="NCBI Taxonomy" id="230819"/>
    <lineage>
        <taxon>Eukaryota</taxon>
        <taxon>Fungi</taxon>
        <taxon>Dikarya</taxon>
        <taxon>Basidiomycota</taxon>
        <taxon>Agaricomycotina</taxon>
        <taxon>Agaricomycetes</taxon>
        <taxon>Agaricomycetidae</taxon>
        <taxon>Agaricales</taxon>
        <taxon>Agaricineae</taxon>
        <taxon>Psathyrellaceae</taxon>
        <taxon>Coprinopsis</taxon>
    </lineage>
</organism>
<sequence>MFTGTLSAQPEFSESVEKERQDRRIAEGNIRRQVLFHPRSSFWGRPASMLRQNRHPIRLKLIVHPDIRLGSLFSRSYHKGNGYIVGKVPLALNPRESWQHTILLACRASAWTAWPRVKFGGTALLQNPEETKESWVGHQTAPGAGTPGLVDHGMKASKYKCLQTSKVILSGGVVVRLAQDMSINAAAFSTYCIWLRHRLPAHSKRRFPRSPSNNFFRMQKIGLEANSEPVIGFWVIKPVALRFEESTGMGCLLLLFGAAR</sequence>
<feature type="region of interest" description="Disordered" evidence="1">
    <location>
        <begin position="1"/>
        <end position="20"/>
    </location>
</feature>